<organism evidence="1 2">
    <name type="scientific">Treponema phagedenis</name>
    <dbReference type="NCBI Taxonomy" id="162"/>
    <lineage>
        <taxon>Bacteria</taxon>
        <taxon>Pseudomonadati</taxon>
        <taxon>Spirochaetota</taxon>
        <taxon>Spirochaetia</taxon>
        <taxon>Spirochaetales</taxon>
        <taxon>Treponemataceae</taxon>
        <taxon>Treponema</taxon>
    </lineage>
</organism>
<evidence type="ECO:0000313" key="1">
    <source>
        <dbReference type="EMBL" id="CEM60758.1"/>
    </source>
</evidence>
<dbReference type="EMBL" id="CDNC01000002">
    <property type="protein sequence ID" value="CEM60758.1"/>
    <property type="molecule type" value="Genomic_DNA"/>
</dbReference>
<gene>
    <name evidence="1" type="ORF">TPHV1_100078</name>
</gene>
<dbReference type="AlphaFoldDB" id="A0A0B7GQN9"/>
<name>A0A0B7GQN9_TREPH</name>
<dbReference type="Proteomes" id="UP000042527">
    <property type="component" value="Unassembled WGS sequence"/>
</dbReference>
<sequence>MAVVPRRNDVLKQDCLQSFKTRRFDFDKDVKNSERARTPVLPCRSDVLKQNYLQSFKTRKVWF</sequence>
<evidence type="ECO:0000313" key="2">
    <source>
        <dbReference type="Proteomes" id="UP000042527"/>
    </source>
</evidence>
<keyword evidence="2" id="KW-1185">Reference proteome</keyword>
<proteinExistence type="predicted"/>
<protein>
    <submittedName>
        <fullName evidence="1">Uncharacterized protein</fullName>
    </submittedName>
</protein>
<accession>A0A0B7GQN9</accession>
<reference evidence="2" key="1">
    <citation type="submission" date="2015-01" db="EMBL/GenBank/DDBJ databases">
        <authorList>
            <person name="Manzoor Shahid"/>
            <person name="Zubair Saima"/>
        </authorList>
    </citation>
    <scope>NUCLEOTIDE SEQUENCE [LARGE SCALE GENOMIC DNA]</scope>
    <source>
        <strain evidence="2">V1</strain>
    </source>
</reference>